<evidence type="ECO:0000256" key="5">
    <source>
        <dbReference type="ARBA" id="ARBA00022989"/>
    </source>
</evidence>
<feature type="transmembrane region" description="Helical" evidence="9">
    <location>
        <begin position="103"/>
        <end position="120"/>
    </location>
</feature>
<evidence type="ECO:0000256" key="4">
    <source>
        <dbReference type="ARBA" id="ARBA00022692"/>
    </source>
</evidence>
<evidence type="ECO:0000256" key="3">
    <source>
        <dbReference type="ARBA" id="ARBA00022475"/>
    </source>
</evidence>
<keyword evidence="2 9" id="KW-0813">Transport</keyword>
<reference evidence="11" key="2">
    <citation type="journal article" date="2021" name="Genome Biol. Evol.">
        <title>Developing a high-quality reference genome for a parasitic bivalve with doubly uniparental inheritance (Bivalvia: Unionida).</title>
        <authorList>
            <person name="Smith C.H."/>
        </authorList>
    </citation>
    <scope>NUCLEOTIDE SEQUENCE</scope>
    <source>
        <strain evidence="11">CHS0354</strain>
        <tissue evidence="11">Mantle</tissue>
    </source>
</reference>
<sequence length="423" mass="49933">MPRVKPILDVVPTFKKLLGSRSDDWIDRMSHVFTVLLLIIFAVIVTTSQFVGSPIHCWYPAEFKPWYEKYAEQYCWISNTYFVSWAEILPVDVSVRTDREITYYQWIPLILAFQALLFKVPNIVWKMLNGGAGINLNKVVDMAELTQSGSFEDREKTIRHLALHLDKWLDTERSYNYGRLVQVRDKITRFCCFICSKRSGTYLTALFLITKVLFLANVIGQFFLLNAFMATNYNMFGFEIIDYLKKDAPWKESPRFPRVTYCDFQIRQLQNIQRWTIQCVLPVNLFNEKIFIFLWFWFFFVAALACFNLLKWFCIFALKRNRVNYVKKYLTISSQLENSFDKKLCYRFANNYLRDDGVFVLRVVTKNSTDLVTVDLVMALWKIFLDKQNKGRRSNIDTEGTLHPHERQPLTAAEEKEREAMAS</sequence>
<evidence type="ECO:0000313" key="12">
    <source>
        <dbReference type="Proteomes" id="UP001195483"/>
    </source>
</evidence>
<evidence type="ECO:0000256" key="2">
    <source>
        <dbReference type="ARBA" id="ARBA00022448"/>
    </source>
</evidence>
<gene>
    <name evidence="9" type="primary">inx</name>
    <name evidence="11" type="ORF">CHS0354_004171</name>
</gene>
<reference evidence="11" key="1">
    <citation type="journal article" date="2021" name="Genome Biol. Evol.">
        <title>A High-Quality Reference Genome for a Parasitic Bivalve with Doubly Uniparental Inheritance (Bivalvia: Unionida).</title>
        <authorList>
            <person name="Smith C.H."/>
        </authorList>
    </citation>
    <scope>NUCLEOTIDE SEQUENCE</scope>
    <source>
        <strain evidence="11">CHS0354</strain>
    </source>
</reference>
<dbReference type="PRINTS" id="PR01262">
    <property type="entry name" value="INNEXIN"/>
</dbReference>
<dbReference type="GO" id="GO:0005921">
    <property type="term" value="C:gap junction"/>
    <property type="evidence" value="ECO:0007669"/>
    <property type="project" value="UniProtKB-UniRule"/>
</dbReference>
<proteinExistence type="inferred from homology"/>
<comment type="function">
    <text evidence="9">Structural component of the gap junctions.</text>
</comment>
<dbReference type="EMBL" id="JAEAOA010000317">
    <property type="protein sequence ID" value="KAK3600962.1"/>
    <property type="molecule type" value="Genomic_DNA"/>
</dbReference>
<keyword evidence="4 9" id="KW-0812">Transmembrane</keyword>
<keyword evidence="7 9" id="KW-0472">Membrane</keyword>
<keyword evidence="6 9" id="KW-0406">Ion transport</keyword>
<dbReference type="GO" id="GO:0034220">
    <property type="term" value="P:monoatomic ion transmembrane transport"/>
    <property type="evidence" value="ECO:0007669"/>
    <property type="project" value="UniProtKB-KW"/>
</dbReference>
<evidence type="ECO:0000256" key="6">
    <source>
        <dbReference type="ARBA" id="ARBA00023065"/>
    </source>
</evidence>
<accession>A0AAE0W599</accession>
<keyword evidence="8 9" id="KW-0407">Ion channel</keyword>
<dbReference type="InterPro" id="IPR000990">
    <property type="entry name" value="Innexin"/>
</dbReference>
<feature type="region of interest" description="Disordered" evidence="10">
    <location>
        <begin position="395"/>
        <end position="423"/>
    </location>
</feature>
<reference evidence="11" key="3">
    <citation type="submission" date="2023-05" db="EMBL/GenBank/DDBJ databases">
        <authorList>
            <person name="Smith C.H."/>
        </authorList>
    </citation>
    <scope>NUCLEOTIDE SEQUENCE</scope>
    <source>
        <strain evidence="11">CHS0354</strain>
        <tissue evidence="11">Mantle</tissue>
    </source>
</reference>
<evidence type="ECO:0000256" key="1">
    <source>
        <dbReference type="ARBA" id="ARBA00004651"/>
    </source>
</evidence>
<dbReference type="PANTHER" id="PTHR11893:SF36">
    <property type="entry name" value="INNEXIN-5"/>
    <property type="match status" value="1"/>
</dbReference>
<keyword evidence="12" id="KW-1185">Reference proteome</keyword>
<dbReference type="GO" id="GO:0005886">
    <property type="term" value="C:plasma membrane"/>
    <property type="evidence" value="ECO:0007669"/>
    <property type="project" value="UniProtKB-SubCell"/>
</dbReference>
<organism evidence="11 12">
    <name type="scientific">Potamilus streckersoni</name>
    <dbReference type="NCBI Taxonomy" id="2493646"/>
    <lineage>
        <taxon>Eukaryota</taxon>
        <taxon>Metazoa</taxon>
        <taxon>Spiralia</taxon>
        <taxon>Lophotrochozoa</taxon>
        <taxon>Mollusca</taxon>
        <taxon>Bivalvia</taxon>
        <taxon>Autobranchia</taxon>
        <taxon>Heteroconchia</taxon>
        <taxon>Palaeoheterodonta</taxon>
        <taxon>Unionida</taxon>
        <taxon>Unionoidea</taxon>
        <taxon>Unionidae</taxon>
        <taxon>Ambleminae</taxon>
        <taxon>Lampsilini</taxon>
        <taxon>Potamilus</taxon>
    </lineage>
</organism>
<keyword evidence="5 9" id="KW-1133">Transmembrane helix</keyword>
<name>A0AAE0W599_9BIVA</name>
<evidence type="ECO:0000256" key="8">
    <source>
        <dbReference type="ARBA" id="ARBA00023303"/>
    </source>
</evidence>
<dbReference type="Proteomes" id="UP001195483">
    <property type="component" value="Unassembled WGS sequence"/>
</dbReference>
<dbReference type="Pfam" id="PF00876">
    <property type="entry name" value="Innexin"/>
    <property type="match status" value="1"/>
</dbReference>
<comment type="caution">
    <text evidence="11">The sequence shown here is derived from an EMBL/GenBank/DDBJ whole genome shotgun (WGS) entry which is preliminary data.</text>
</comment>
<feature type="transmembrane region" description="Helical" evidence="9">
    <location>
        <begin position="290"/>
        <end position="318"/>
    </location>
</feature>
<dbReference type="PROSITE" id="PS51013">
    <property type="entry name" value="PANNEXIN"/>
    <property type="match status" value="1"/>
</dbReference>
<comment type="subcellular location">
    <subcellularLocation>
        <location evidence="1 9">Cell membrane</location>
        <topology evidence="1 9">Multi-pass membrane protein</topology>
    </subcellularLocation>
</comment>
<keyword evidence="3" id="KW-1003">Cell membrane</keyword>
<dbReference type="AlphaFoldDB" id="A0AAE0W599"/>
<comment type="similarity">
    <text evidence="9">Belongs to the pannexin family.</text>
</comment>
<evidence type="ECO:0000256" key="9">
    <source>
        <dbReference type="RuleBase" id="RU010713"/>
    </source>
</evidence>
<evidence type="ECO:0000256" key="10">
    <source>
        <dbReference type="SAM" id="MobiDB-lite"/>
    </source>
</evidence>
<feature type="transmembrane region" description="Helical" evidence="9">
    <location>
        <begin position="31"/>
        <end position="51"/>
    </location>
</feature>
<evidence type="ECO:0000256" key="7">
    <source>
        <dbReference type="ARBA" id="ARBA00023136"/>
    </source>
</evidence>
<protein>
    <recommendedName>
        <fullName evidence="9">Innexin</fullName>
    </recommendedName>
</protein>
<evidence type="ECO:0000313" key="11">
    <source>
        <dbReference type="EMBL" id="KAK3600962.1"/>
    </source>
</evidence>
<dbReference type="PANTHER" id="PTHR11893">
    <property type="entry name" value="INNEXIN"/>
    <property type="match status" value="1"/>
</dbReference>
<feature type="transmembrane region" description="Helical" evidence="9">
    <location>
        <begin position="206"/>
        <end position="229"/>
    </location>
</feature>